<gene>
    <name evidence="3" type="ORF">B2J93_4017</name>
</gene>
<dbReference type="PANTHER" id="PTHR38118:SF2">
    <property type="entry name" value="CDP-ALCOHOL PHOSPHATIDYLTRANSFERASE PROTEIN"/>
    <property type="match status" value="1"/>
</dbReference>
<dbReference type="InterPro" id="IPR056124">
    <property type="entry name" value="DUF7707"/>
</dbReference>
<dbReference type="Proteomes" id="UP000242519">
    <property type="component" value="Unassembled WGS sequence"/>
</dbReference>
<evidence type="ECO:0000313" key="3">
    <source>
        <dbReference type="EMBL" id="OWP04735.1"/>
    </source>
</evidence>
<evidence type="ECO:0000259" key="2">
    <source>
        <dbReference type="Pfam" id="PF24808"/>
    </source>
</evidence>
<keyword evidence="1" id="KW-0812">Transmembrane</keyword>
<feature type="transmembrane region" description="Helical" evidence="1">
    <location>
        <begin position="191"/>
        <end position="208"/>
    </location>
</feature>
<organism evidence="3 4">
    <name type="scientific">Diplocarpon coronariae</name>
    <dbReference type="NCBI Taxonomy" id="2795749"/>
    <lineage>
        <taxon>Eukaryota</taxon>
        <taxon>Fungi</taxon>
        <taxon>Dikarya</taxon>
        <taxon>Ascomycota</taxon>
        <taxon>Pezizomycotina</taxon>
        <taxon>Leotiomycetes</taxon>
        <taxon>Helotiales</taxon>
        <taxon>Drepanopezizaceae</taxon>
        <taxon>Diplocarpon</taxon>
    </lineage>
</organism>
<keyword evidence="1" id="KW-0472">Membrane</keyword>
<evidence type="ECO:0000313" key="4">
    <source>
        <dbReference type="Proteomes" id="UP000242519"/>
    </source>
</evidence>
<protein>
    <recommendedName>
        <fullName evidence="2">DUF7707 domain-containing protein</fullName>
    </recommendedName>
</protein>
<proteinExistence type="predicted"/>
<dbReference type="PANTHER" id="PTHR38118">
    <property type="entry name" value="ANCHORED CELL WALL PROTEIN 11-RELATED"/>
    <property type="match status" value="1"/>
</dbReference>
<dbReference type="EMBL" id="MZNU01000093">
    <property type="protein sequence ID" value="OWP04735.1"/>
    <property type="molecule type" value="Genomic_DNA"/>
</dbReference>
<comment type="caution">
    <text evidence="3">The sequence shown here is derived from an EMBL/GenBank/DDBJ whole genome shotgun (WGS) entry which is preliminary data.</text>
</comment>
<sequence>MPSVKTSAAVVATAFFAMNANSQAVYTIDPNSVSLSIRQGWCNSQQSTCPLLCLQLQGDSSTTEANDCDADSLAYDCICGNGLTPNLTEYSQTLPYFTCTEYGSQCVAACNGNSQCQSACRDDHPCGAQNPTRVNLSTVTTSSTKSPAGATNGVVYNGLGDAGATTASSSSDAKETGTKSGSEMALNAGRSYGLAVVFAGIFAGFALVL</sequence>
<evidence type="ECO:0000256" key="1">
    <source>
        <dbReference type="SAM" id="Phobius"/>
    </source>
</evidence>
<feature type="domain" description="DUF7707" evidence="2">
    <location>
        <begin position="26"/>
        <end position="131"/>
    </location>
</feature>
<dbReference type="OrthoDB" id="2439692at2759"/>
<name>A0A218ZBS2_9HELO</name>
<keyword evidence="4" id="KW-1185">Reference proteome</keyword>
<dbReference type="Pfam" id="PF24808">
    <property type="entry name" value="DUF7707"/>
    <property type="match status" value="1"/>
</dbReference>
<dbReference type="InParanoid" id="A0A218ZBS2"/>
<dbReference type="AlphaFoldDB" id="A0A218ZBS2"/>
<accession>A0A218ZBS2</accession>
<keyword evidence="1" id="KW-1133">Transmembrane helix</keyword>
<reference evidence="3 4" key="1">
    <citation type="submission" date="2017-04" db="EMBL/GenBank/DDBJ databases">
        <title>Draft genome sequence of Marssonina coronaria NL1: causal agent of apple blotch.</title>
        <authorList>
            <person name="Cheng Q."/>
        </authorList>
    </citation>
    <scope>NUCLEOTIDE SEQUENCE [LARGE SCALE GENOMIC DNA]</scope>
    <source>
        <strain evidence="3 4">NL1</strain>
    </source>
</reference>